<keyword evidence="2" id="KW-1185">Reference proteome</keyword>
<evidence type="ECO:0000313" key="1">
    <source>
        <dbReference type="EMBL" id="GBN83506.1"/>
    </source>
</evidence>
<accession>A0A4Y2S7G1</accession>
<dbReference type="AlphaFoldDB" id="A0A4Y2S7G1"/>
<name>A0A4Y2S7G1_ARAVE</name>
<sequence>MQALGQFKDRKIDCIAKNMENYITFSIGKLQFLDSYQFMTASLHDLISNLPKDKFSIMREHFNPNHVDALLRKGVYPYEYMDDFSKFDETKLPAREHFFSSLSGELVSEDEYAFANEVWQTLQLKTLGDYHDVYLIADVLLLGDVFQNFRSLCLEFYQIDPCHLLTAPGLAWQSFLKMSKVKLELIQDPNMYLFLEQEIRGMVGWLVVWGLMAQEPFLAKLRQTYG</sequence>
<gene>
    <name evidence="1" type="ORF">AVEN_266027_1</name>
</gene>
<dbReference type="EMBL" id="BGPR01019984">
    <property type="protein sequence ID" value="GBN83506.1"/>
    <property type="molecule type" value="Genomic_DNA"/>
</dbReference>
<dbReference type="Proteomes" id="UP000499080">
    <property type="component" value="Unassembled WGS sequence"/>
</dbReference>
<organism evidence="1 2">
    <name type="scientific">Araneus ventricosus</name>
    <name type="common">Orbweaver spider</name>
    <name type="synonym">Epeira ventricosa</name>
    <dbReference type="NCBI Taxonomy" id="182803"/>
    <lineage>
        <taxon>Eukaryota</taxon>
        <taxon>Metazoa</taxon>
        <taxon>Ecdysozoa</taxon>
        <taxon>Arthropoda</taxon>
        <taxon>Chelicerata</taxon>
        <taxon>Arachnida</taxon>
        <taxon>Araneae</taxon>
        <taxon>Araneomorphae</taxon>
        <taxon>Entelegynae</taxon>
        <taxon>Araneoidea</taxon>
        <taxon>Araneidae</taxon>
        <taxon>Araneus</taxon>
    </lineage>
</organism>
<evidence type="ECO:0008006" key="3">
    <source>
        <dbReference type="Google" id="ProtNLM"/>
    </source>
</evidence>
<dbReference type="PANTHER" id="PTHR31511">
    <property type="entry name" value="PROTEIN CBG23764"/>
    <property type="match status" value="1"/>
</dbReference>
<dbReference type="OrthoDB" id="414982at2759"/>
<protein>
    <recommendedName>
        <fullName evidence="3">DNA-directed DNA polymerase</fullName>
    </recommendedName>
</protein>
<comment type="caution">
    <text evidence="1">The sequence shown here is derived from an EMBL/GenBank/DDBJ whole genome shotgun (WGS) entry which is preliminary data.</text>
</comment>
<reference evidence="1 2" key="1">
    <citation type="journal article" date="2019" name="Sci. Rep.">
        <title>Orb-weaving spider Araneus ventricosus genome elucidates the spidroin gene catalogue.</title>
        <authorList>
            <person name="Kono N."/>
            <person name="Nakamura H."/>
            <person name="Ohtoshi R."/>
            <person name="Moran D.A.P."/>
            <person name="Shinohara A."/>
            <person name="Yoshida Y."/>
            <person name="Fujiwara M."/>
            <person name="Mori M."/>
            <person name="Tomita M."/>
            <person name="Arakawa K."/>
        </authorList>
    </citation>
    <scope>NUCLEOTIDE SEQUENCE [LARGE SCALE GENOMIC DNA]</scope>
</reference>
<evidence type="ECO:0000313" key="2">
    <source>
        <dbReference type="Proteomes" id="UP000499080"/>
    </source>
</evidence>
<dbReference type="PANTHER" id="PTHR31511:SF12">
    <property type="entry name" value="RHO TERMINATION FACTOR N-TERMINAL DOMAIN-CONTAINING PROTEIN"/>
    <property type="match status" value="1"/>
</dbReference>
<proteinExistence type="predicted"/>